<keyword evidence="7" id="KW-0472">Membrane</keyword>
<dbReference type="PANTHER" id="PTHR34501:SF8">
    <property type="entry name" value="OUTER MEMBRANE PORIN N-RELATED"/>
    <property type="match status" value="1"/>
</dbReference>
<protein>
    <submittedName>
        <fullName evidence="10">Porin</fullName>
    </submittedName>
</protein>
<comment type="similarity">
    <text evidence="2">Belongs to the Gram-negative porin family.</text>
</comment>
<dbReference type="PRINTS" id="PR00182">
    <property type="entry name" value="ECOLNEIPORIN"/>
</dbReference>
<evidence type="ECO:0000256" key="3">
    <source>
        <dbReference type="ARBA" id="ARBA00022452"/>
    </source>
</evidence>
<keyword evidence="8" id="KW-0998">Cell outer membrane</keyword>
<dbReference type="InterPro" id="IPR023614">
    <property type="entry name" value="Porin_dom_sf"/>
</dbReference>
<name>A0ABT1BFN2_9ENTR</name>
<evidence type="ECO:0000313" key="11">
    <source>
        <dbReference type="Proteomes" id="UP001139290"/>
    </source>
</evidence>
<evidence type="ECO:0000313" key="10">
    <source>
        <dbReference type="EMBL" id="MCO5784602.1"/>
    </source>
</evidence>
<dbReference type="InterPro" id="IPR050298">
    <property type="entry name" value="Gram-neg_bact_OMP"/>
</dbReference>
<keyword evidence="6" id="KW-0813">Transport</keyword>
<keyword evidence="3" id="KW-1134">Transmembrane beta strand</keyword>
<dbReference type="CDD" id="cd00342">
    <property type="entry name" value="gram_neg_porins"/>
    <property type="match status" value="1"/>
</dbReference>
<dbReference type="RefSeq" id="WP_252839123.1">
    <property type="nucleotide sequence ID" value="NZ_JAJJVQ010000020.1"/>
</dbReference>
<evidence type="ECO:0000256" key="6">
    <source>
        <dbReference type="ARBA" id="ARBA00023114"/>
    </source>
</evidence>
<evidence type="ECO:0000256" key="2">
    <source>
        <dbReference type="ARBA" id="ARBA00007539"/>
    </source>
</evidence>
<organism evidence="10 11">
    <name type="scientific">Citrobacter meridianamericanus</name>
    <dbReference type="NCBI Taxonomy" id="2894201"/>
    <lineage>
        <taxon>Bacteria</taxon>
        <taxon>Pseudomonadati</taxon>
        <taxon>Pseudomonadota</taxon>
        <taxon>Gammaproteobacteria</taxon>
        <taxon>Enterobacterales</taxon>
        <taxon>Enterobacteriaceae</taxon>
        <taxon>Citrobacter</taxon>
    </lineage>
</organism>
<evidence type="ECO:0000256" key="8">
    <source>
        <dbReference type="ARBA" id="ARBA00023237"/>
    </source>
</evidence>
<accession>A0ABT1BFN2</accession>
<comment type="subcellular location">
    <subcellularLocation>
        <location evidence="1">Cell outer membrane</location>
        <topology evidence="1">Multi-pass membrane protein</topology>
    </subcellularLocation>
</comment>
<dbReference type="EMBL" id="JAJJVQ010000020">
    <property type="protein sequence ID" value="MCO5784602.1"/>
    <property type="molecule type" value="Genomic_DNA"/>
</dbReference>
<keyword evidence="11" id="KW-1185">Reference proteome</keyword>
<dbReference type="InterPro" id="IPR033900">
    <property type="entry name" value="Gram_neg_porin_domain"/>
</dbReference>
<feature type="chain" id="PRO_5046311279" evidence="9">
    <location>
        <begin position="22"/>
        <end position="361"/>
    </location>
</feature>
<dbReference type="InterPro" id="IPR001702">
    <property type="entry name" value="Porin_Gram-ve"/>
</dbReference>
<proteinExistence type="inferred from homology"/>
<keyword evidence="6" id="KW-0626">Porin</keyword>
<dbReference type="InterPro" id="IPR001897">
    <property type="entry name" value="Porin_gammaproteobac"/>
</dbReference>
<evidence type="ECO:0000256" key="1">
    <source>
        <dbReference type="ARBA" id="ARBA00004571"/>
    </source>
</evidence>
<dbReference type="SUPFAM" id="SSF56935">
    <property type="entry name" value="Porins"/>
    <property type="match status" value="1"/>
</dbReference>
<dbReference type="PRINTS" id="PR00183">
    <property type="entry name" value="ECOLIPORIN"/>
</dbReference>
<sequence>MKKKMIAVVVFSLLTAGAANAAEIYNKSGNKVDLYGKVKGEFDINSNHDRSDATYARLGFRGETQINEMLTGFGQWEYEANASGPEGAQGEKTRLAFAGLKMGNAGSLDYGRNFGVVYDIGAYADNLTEFGGDSYQHTDNYMTGRSTGLLTYRTSDAWGMVDGLAFALQYQSANENRDWKTSNGEGVGTSLQYTIPDSGVTLGAAYANAKTSDATDSAGIKIAQGEHAEVWTLGAKYDANALYLAATYAETRNMTPLTLKDAFAPGVNAIAFVDKTENLELMAAYTFDNGFRPSLGYVQSRADIGALSKWVQKYIQAGVGYNFNKNFMVDAGYKINLLNDSLSGYGISSDDQAVFGVTYQF</sequence>
<dbReference type="Pfam" id="PF00267">
    <property type="entry name" value="Porin_1"/>
    <property type="match status" value="1"/>
</dbReference>
<evidence type="ECO:0000256" key="9">
    <source>
        <dbReference type="SAM" id="SignalP"/>
    </source>
</evidence>
<keyword evidence="6" id="KW-0406">Ion transport</keyword>
<dbReference type="Gene3D" id="2.40.160.10">
    <property type="entry name" value="Porin"/>
    <property type="match status" value="1"/>
</dbReference>
<evidence type="ECO:0000256" key="5">
    <source>
        <dbReference type="ARBA" id="ARBA00022729"/>
    </source>
</evidence>
<feature type="signal peptide" evidence="9">
    <location>
        <begin position="1"/>
        <end position="21"/>
    </location>
</feature>
<gene>
    <name evidence="10" type="ORF">LOD26_25405</name>
</gene>
<dbReference type="Proteomes" id="UP001139290">
    <property type="component" value="Unassembled WGS sequence"/>
</dbReference>
<keyword evidence="5 9" id="KW-0732">Signal</keyword>
<keyword evidence="4" id="KW-0812">Transmembrane</keyword>
<comment type="caution">
    <text evidence="10">The sequence shown here is derived from an EMBL/GenBank/DDBJ whole genome shotgun (WGS) entry which is preliminary data.</text>
</comment>
<dbReference type="PANTHER" id="PTHR34501">
    <property type="entry name" value="PROTEIN YDDL-RELATED"/>
    <property type="match status" value="1"/>
</dbReference>
<evidence type="ECO:0000256" key="4">
    <source>
        <dbReference type="ARBA" id="ARBA00022692"/>
    </source>
</evidence>
<evidence type="ECO:0000256" key="7">
    <source>
        <dbReference type="ARBA" id="ARBA00023136"/>
    </source>
</evidence>
<reference evidence="10" key="1">
    <citation type="submission" date="2021-11" db="EMBL/GenBank/DDBJ databases">
        <title>Citrobacter meridianamericanus sp. nov. isolated from soil.</title>
        <authorList>
            <person name="Furlan J.P.R."/>
            <person name="Stehling E.G."/>
        </authorList>
    </citation>
    <scope>NUCLEOTIDE SEQUENCE</scope>
    <source>
        <strain evidence="10">BR102</strain>
    </source>
</reference>